<gene>
    <name evidence="5" type="ORF">B5807_11859</name>
</gene>
<dbReference type="PANTHER" id="PTHR11360">
    <property type="entry name" value="MONOCARBOXYLATE TRANSPORTER"/>
    <property type="match status" value="1"/>
</dbReference>
<evidence type="ECO:0000256" key="1">
    <source>
        <dbReference type="ARBA" id="ARBA00004141"/>
    </source>
</evidence>
<dbReference type="InterPro" id="IPR036259">
    <property type="entry name" value="MFS_trans_sf"/>
</dbReference>
<evidence type="ECO:0000256" key="2">
    <source>
        <dbReference type="ARBA" id="ARBA00006727"/>
    </source>
</evidence>
<feature type="transmembrane region" description="Helical" evidence="3">
    <location>
        <begin position="280"/>
        <end position="303"/>
    </location>
</feature>
<feature type="transmembrane region" description="Helical" evidence="3">
    <location>
        <begin position="40"/>
        <end position="61"/>
    </location>
</feature>
<feature type="transmembrane region" description="Helical" evidence="3">
    <location>
        <begin position="172"/>
        <end position="194"/>
    </location>
</feature>
<sequence length="440" mass="47848">MNETDPRNSVHELQRADCQWDFASDTIVQTKPPTDGGQGAWLVITSSFIMGTIVWGFPYSFGVFQEYYLRQEEFTGSHSGVPAIGTTATGIMYLAAPFLYVIIHRYRTYRKMICLGGFVIMLASLVGASFAVTVSQLLVTQGLLFAVGGATLYFPVFNYVDEWFVEKRGIAYGALIAGDGAGGVVIPFAMEWILNHWGYQAALRTWAIVCLLLVSPALVFLKDYPVDQTAEHTSKKIDVKFLKTRAFWILMSGNMLQSLGYFVPSYYLPSFAVARGWSPITGTIAVSLCNAAIVFGAITIGWLSDRHHVAVALIICTAGTVFAVFVLWGFSVHQSIMYLFAIAYGFFAGGFTATWAGCSQPVRRVYPVETGMIVSLFTAGKGVGSLISGPLGGLLANSDSWQHDAGYAYGSGFGYLIVFTGVTAVFGSLGWIGKKLGWVL</sequence>
<dbReference type="InterPro" id="IPR050327">
    <property type="entry name" value="Proton-linked_MCT"/>
</dbReference>
<keyword evidence="6" id="KW-1185">Reference proteome</keyword>
<keyword evidence="3" id="KW-1133">Transmembrane helix</keyword>
<evidence type="ECO:0000313" key="6">
    <source>
        <dbReference type="Proteomes" id="UP000193240"/>
    </source>
</evidence>
<evidence type="ECO:0000259" key="4">
    <source>
        <dbReference type="PROSITE" id="PS50850"/>
    </source>
</evidence>
<feature type="transmembrane region" description="Helical" evidence="3">
    <location>
        <begin position="113"/>
        <end position="132"/>
    </location>
</feature>
<protein>
    <recommendedName>
        <fullName evidence="4">Major facilitator superfamily (MFS) profile domain-containing protein</fullName>
    </recommendedName>
</protein>
<dbReference type="OMA" id="NPLKLGF"/>
<feature type="transmembrane region" description="Helical" evidence="3">
    <location>
        <begin position="412"/>
        <end position="432"/>
    </location>
</feature>
<keyword evidence="3" id="KW-0812">Transmembrane</keyword>
<feature type="transmembrane region" description="Helical" evidence="3">
    <location>
        <begin position="310"/>
        <end position="330"/>
    </location>
</feature>
<dbReference type="PANTHER" id="PTHR11360:SF287">
    <property type="entry name" value="MFS MONOCARBOXYLATE TRANSPORTER"/>
    <property type="match status" value="1"/>
</dbReference>
<feature type="domain" description="Major facilitator superfamily (MFS) profile" evidence="4">
    <location>
        <begin position="246"/>
        <end position="440"/>
    </location>
</feature>
<dbReference type="InterPro" id="IPR011701">
    <property type="entry name" value="MFS"/>
</dbReference>
<feature type="transmembrane region" description="Helical" evidence="3">
    <location>
        <begin position="81"/>
        <end position="101"/>
    </location>
</feature>
<dbReference type="AlphaFoldDB" id="A0A1Y2LHS9"/>
<organism evidence="5 6">
    <name type="scientific">Epicoccum nigrum</name>
    <name type="common">Soil fungus</name>
    <name type="synonym">Epicoccum purpurascens</name>
    <dbReference type="NCBI Taxonomy" id="105696"/>
    <lineage>
        <taxon>Eukaryota</taxon>
        <taxon>Fungi</taxon>
        <taxon>Dikarya</taxon>
        <taxon>Ascomycota</taxon>
        <taxon>Pezizomycotina</taxon>
        <taxon>Dothideomycetes</taxon>
        <taxon>Pleosporomycetidae</taxon>
        <taxon>Pleosporales</taxon>
        <taxon>Pleosporineae</taxon>
        <taxon>Didymellaceae</taxon>
        <taxon>Epicoccum</taxon>
    </lineage>
</organism>
<dbReference type="InterPro" id="IPR020846">
    <property type="entry name" value="MFS_dom"/>
</dbReference>
<keyword evidence="3" id="KW-0472">Membrane</keyword>
<dbReference type="Gene3D" id="1.20.1250.20">
    <property type="entry name" value="MFS general substrate transporter like domains"/>
    <property type="match status" value="2"/>
</dbReference>
<feature type="transmembrane region" description="Helical" evidence="3">
    <location>
        <begin position="246"/>
        <end position="268"/>
    </location>
</feature>
<proteinExistence type="inferred from homology"/>
<name>A0A1Y2LHS9_EPING</name>
<dbReference type="InParanoid" id="A0A1Y2LHS9"/>
<feature type="transmembrane region" description="Helical" evidence="3">
    <location>
        <begin position="138"/>
        <end position="160"/>
    </location>
</feature>
<comment type="subcellular location">
    <subcellularLocation>
        <location evidence="1">Membrane</location>
        <topology evidence="1">Multi-pass membrane protein</topology>
    </subcellularLocation>
</comment>
<dbReference type="SUPFAM" id="SSF103473">
    <property type="entry name" value="MFS general substrate transporter"/>
    <property type="match status" value="1"/>
</dbReference>
<dbReference type="EMBL" id="KZ107864">
    <property type="protein sequence ID" value="OSS43504.1"/>
    <property type="molecule type" value="Genomic_DNA"/>
</dbReference>
<accession>A0A1Y2LHS9</accession>
<dbReference type="Proteomes" id="UP000193240">
    <property type="component" value="Unassembled WGS sequence"/>
</dbReference>
<evidence type="ECO:0000256" key="3">
    <source>
        <dbReference type="SAM" id="Phobius"/>
    </source>
</evidence>
<reference evidence="5 6" key="1">
    <citation type="journal article" date="2017" name="Genome Announc.">
        <title>Genome sequence of the saprophytic ascomycete Epicoccum nigrum ICMP 19927 strain isolated from New Zealand.</title>
        <authorList>
            <person name="Fokin M."/>
            <person name="Fleetwood D."/>
            <person name="Weir B.S."/>
            <person name="Villas-Boas S.G."/>
        </authorList>
    </citation>
    <scope>NUCLEOTIDE SEQUENCE [LARGE SCALE GENOMIC DNA]</scope>
    <source>
        <strain evidence="5 6">ICMP 19927</strain>
    </source>
</reference>
<feature type="transmembrane region" description="Helical" evidence="3">
    <location>
        <begin position="336"/>
        <end position="358"/>
    </location>
</feature>
<dbReference type="PROSITE" id="PS50850">
    <property type="entry name" value="MFS"/>
    <property type="match status" value="1"/>
</dbReference>
<comment type="similarity">
    <text evidence="2">Belongs to the major facilitator superfamily. Monocarboxylate porter (TC 2.A.1.13) family.</text>
</comment>
<dbReference type="Pfam" id="PF07690">
    <property type="entry name" value="MFS_1"/>
    <property type="match status" value="1"/>
</dbReference>
<feature type="transmembrane region" description="Helical" evidence="3">
    <location>
        <begin position="206"/>
        <end position="225"/>
    </location>
</feature>
<dbReference type="GO" id="GO:0016020">
    <property type="term" value="C:membrane"/>
    <property type="evidence" value="ECO:0007669"/>
    <property type="project" value="UniProtKB-SubCell"/>
</dbReference>
<feature type="transmembrane region" description="Helical" evidence="3">
    <location>
        <begin position="370"/>
        <end position="392"/>
    </location>
</feature>
<dbReference type="GO" id="GO:0022857">
    <property type="term" value="F:transmembrane transporter activity"/>
    <property type="evidence" value="ECO:0007669"/>
    <property type="project" value="InterPro"/>
</dbReference>
<evidence type="ECO:0000313" key="5">
    <source>
        <dbReference type="EMBL" id="OSS43504.1"/>
    </source>
</evidence>